<keyword evidence="2" id="KW-1185">Reference proteome</keyword>
<name>A0A4Y7SE61_COPMI</name>
<protein>
    <submittedName>
        <fullName evidence="1">Uncharacterized protein</fullName>
    </submittedName>
</protein>
<dbReference type="AlphaFoldDB" id="A0A4Y7SE61"/>
<comment type="caution">
    <text evidence="1">The sequence shown here is derived from an EMBL/GenBank/DDBJ whole genome shotgun (WGS) entry which is preliminary data.</text>
</comment>
<feature type="non-terminal residue" evidence="1">
    <location>
        <position position="1"/>
    </location>
</feature>
<evidence type="ECO:0000313" key="1">
    <source>
        <dbReference type="EMBL" id="TEB19987.1"/>
    </source>
</evidence>
<reference evidence="1 2" key="1">
    <citation type="journal article" date="2019" name="Nat. Ecol. Evol.">
        <title>Megaphylogeny resolves global patterns of mushroom evolution.</title>
        <authorList>
            <person name="Varga T."/>
            <person name="Krizsan K."/>
            <person name="Foldi C."/>
            <person name="Dima B."/>
            <person name="Sanchez-Garcia M."/>
            <person name="Sanchez-Ramirez S."/>
            <person name="Szollosi G.J."/>
            <person name="Szarkandi J.G."/>
            <person name="Papp V."/>
            <person name="Albert L."/>
            <person name="Andreopoulos W."/>
            <person name="Angelini C."/>
            <person name="Antonin V."/>
            <person name="Barry K.W."/>
            <person name="Bougher N.L."/>
            <person name="Buchanan P."/>
            <person name="Buyck B."/>
            <person name="Bense V."/>
            <person name="Catcheside P."/>
            <person name="Chovatia M."/>
            <person name="Cooper J."/>
            <person name="Damon W."/>
            <person name="Desjardin D."/>
            <person name="Finy P."/>
            <person name="Geml J."/>
            <person name="Haridas S."/>
            <person name="Hughes K."/>
            <person name="Justo A."/>
            <person name="Karasinski D."/>
            <person name="Kautmanova I."/>
            <person name="Kiss B."/>
            <person name="Kocsube S."/>
            <person name="Kotiranta H."/>
            <person name="LaButti K.M."/>
            <person name="Lechner B.E."/>
            <person name="Liimatainen K."/>
            <person name="Lipzen A."/>
            <person name="Lukacs Z."/>
            <person name="Mihaltcheva S."/>
            <person name="Morgado L.N."/>
            <person name="Niskanen T."/>
            <person name="Noordeloos M.E."/>
            <person name="Ohm R.A."/>
            <person name="Ortiz-Santana B."/>
            <person name="Ovrebo C."/>
            <person name="Racz N."/>
            <person name="Riley R."/>
            <person name="Savchenko A."/>
            <person name="Shiryaev A."/>
            <person name="Soop K."/>
            <person name="Spirin V."/>
            <person name="Szebenyi C."/>
            <person name="Tomsovsky M."/>
            <person name="Tulloss R.E."/>
            <person name="Uehling J."/>
            <person name="Grigoriev I.V."/>
            <person name="Vagvolgyi C."/>
            <person name="Papp T."/>
            <person name="Martin F.M."/>
            <person name="Miettinen O."/>
            <person name="Hibbett D.S."/>
            <person name="Nagy L.G."/>
        </authorList>
    </citation>
    <scope>NUCLEOTIDE SEQUENCE [LARGE SCALE GENOMIC DNA]</scope>
    <source>
        <strain evidence="1 2">FP101781</strain>
    </source>
</reference>
<dbReference type="Proteomes" id="UP000298030">
    <property type="component" value="Unassembled WGS sequence"/>
</dbReference>
<organism evidence="1 2">
    <name type="scientific">Coprinellus micaceus</name>
    <name type="common">Glistening ink-cap mushroom</name>
    <name type="synonym">Coprinus micaceus</name>
    <dbReference type="NCBI Taxonomy" id="71717"/>
    <lineage>
        <taxon>Eukaryota</taxon>
        <taxon>Fungi</taxon>
        <taxon>Dikarya</taxon>
        <taxon>Basidiomycota</taxon>
        <taxon>Agaricomycotina</taxon>
        <taxon>Agaricomycetes</taxon>
        <taxon>Agaricomycetidae</taxon>
        <taxon>Agaricales</taxon>
        <taxon>Agaricineae</taxon>
        <taxon>Psathyrellaceae</taxon>
        <taxon>Coprinellus</taxon>
    </lineage>
</organism>
<sequence length="95" mass="10383">WRMLTKVDSSGKRWPTLGNASLLTRRLNYDRDRDTAVNGSWLSTPAGNLLYCLGKAPNRGPIAISCSSRTMRKSADTWVDSPDESIAVGRSQIGG</sequence>
<proteinExistence type="predicted"/>
<evidence type="ECO:0000313" key="2">
    <source>
        <dbReference type="Proteomes" id="UP000298030"/>
    </source>
</evidence>
<gene>
    <name evidence="1" type="ORF">FA13DRAFT_1743623</name>
</gene>
<accession>A0A4Y7SE61</accession>
<dbReference type="EMBL" id="QPFP01000160">
    <property type="protein sequence ID" value="TEB19987.1"/>
    <property type="molecule type" value="Genomic_DNA"/>
</dbReference>